<dbReference type="GO" id="GO:0004829">
    <property type="term" value="F:threonine-tRNA ligase activity"/>
    <property type="evidence" value="ECO:0007669"/>
    <property type="project" value="InterPro"/>
</dbReference>
<keyword evidence="3" id="KW-1185">Reference proteome</keyword>
<dbReference type="InterPro" id="IPR023509">
    <property type="entry name" value="DTD-like_sf"/>
</dbReference>
<dbReference type="AlphaFoldDB" id="A0A1Z5HTL1"/>
<dbReference type="RefSeq" id="WP_192868138.1">
    <property type="nucleotide sequence ID" value="NZ_BDGJ01000087.1"/>
</dbReference>
<dbReference type="GO" id="GO:0005524">
    <property type="term" value="F:ATP binding"/>
    <property type="evidence" value="ECO:0007669"/>
    <property type="project" value="InterPro"/>
</dbReference>
<name>A0A1Z5HTL1_9FIRM</name>
<proteinExistence type="predicted"/>
<gene>
    <name evidence="2" type="ORF">KKC1_17610</name>
</gene>
<comment type="caution">
    <text evidence="2">The sequence shown here is derived from an EMBL/GenBank/DDBJ whole genome shotgun (WGS) entry which is preliminary data.</text>
</comment>
<dbReference type="Pfam" id="PF08915">
    <property type="entry name" value="tRNA-Thr_ED"/>
    <property type="match status" value="1"/>
</dbReference>
<dbReference type="GO" id="GO:0008270">
    <property type="term" value="F:zinc ion binding"/>
    <property type="evidence" value="ECO:0007669"/>
    <property type="project" value="InterPro"/>
</dbReference>
<organism evidence="2 3">
    <name type="scientific">Calderihabitans maritimus</name>
    <dbReference type="NCBI Taxonomy" id="1246530"/>
    <lineage>
        <taxon>Bacteria</taxon>
        <taxon>Bacillati</taxon>
        <taxon>Bacillota</taxon>
        <taxon>Clostridia</taxon>
        <taxon>Neomoorellales</taxon>
        <taxon>Calderihabitantaceae</taxon>
        <taxon>Calderihabitans</taxon>
    </lineage>
</organism>
<accession>A0A1Z5HTL1</accession>
<evidence type="ECO:0000313" key="3">
    <source>
        <dbReference type="Proteomes" id="UP000197032"/>
    </source>
</evidence>
<protein>
    <recommendedName>
        <fullName evidence="1">Threonyl-tRNA synthetase editing domain-containing protein</fullName>
    </recommendedName>
</protein>
<sequence>MRFLMLHVDFFKSALTEKGRSPVVEPPDPPVTVVENALVVLTSVEKQDEKAPHQVAEKAAAEIAATATNLKVENVLLHPFAHLFAELSRPEMAVKVMDMVKEILLQKGYQVSRTPFGWFNTLEIKAKGHPYSRVARIITPD</sequence>
<dbReference type="Proteomes" id="UP000197032">
    <property type="component" value="Unassembled WGS sequence"/>
</dbReference>
<dbReference type="EMBL" id="BDGJ01000087">
    <property type="protein sequence ID" value="GAW92610.1"/>
    <property type="molecule type" value="Genomic_DNA"/>
</dbReference>
<evidence type="ECO:0000259" key="1">
    <source>
        <dbReference type="Pfam" id="PF08915"/>
    </source>
</evidence>
<dbReference type="GO" id="GO:0005737">
    <property type="term" value="C:cytoplasm"/>
    <property type="evidence" value="ECO:0007669"/>
    <property type="project" value="InterPro"/>
</dbReference>
<evidence type="ECO:0000313" key="2">
    <source>
        <dbReference type="EMBL" id="GAW92610.1"/>
    </source>
</evidence>
<feature type="domain" description="Threonyl-tRNA synthetase editing" evidence="1">
    <location>
        <begin position="1"/>
        <end position="137"/>
    </location>
</feature>
<dbReference type="InterPro" id="IPR015011">
    <property type="entry name" value="Threonyl-tRNA_syn_edit_dom_arc"/>
</dbReference>
<dbReference type="Gene3D" id="3.50.80.10">
    <property type="entry name" value="D-tyrosyl-tRNA(Tyr) deacylase"/>
    <property type="match status" value="1"/>
</dbReference>
<reference evidence="3" key="1">
    <citation type="journal article" date="2017" name="Appl. Environ. Microbiol.">
        <title>Genomic analysis of Calderihabitans maritimus KKC1, a thermophilic hydrogenogenic carboxydotrophic bacterium isolated from marine sediment.</title>
        <authorList>
            <person name="Omae K."/>
            <person name="Yoneda Y."/>
            <person name="Fukuyama Y."/>
            <person name="Yoshida T."/>
            <person name="Sako Y."/>
        </authorList>
    </citation>
    <scope>NUCLEOTIDE SEQUENCE [LARGE SCALE GENOMIC DNA]</scope>
    <source>
        <strain evidence="3">KKC1</strain>
    </source>
</reference>